<dbReference type="AlphaFoldDB" id="A0AA38G076"/>
<sequence>MGNCLQYRVCEETGDDVLTVMGMDGKMMENTPPPLRNQITSDNGSHGADHRLFQKDSVDNGGSVTVEKDVVIRLKIMVSKQQLKALLSDGFVEEKIVGLVLAKQLQSTQQGSRWRPNLERIAE</sequence>
<reference evidence="2 3" key="1">
    <citation type="journal article" date="2021" name="Nat. Plants">
        <title>The Taxus genome provides insights into paclitaxel biosynthesis.</title>
        <authorList>
            <person name="Xiong X."/>
            <person name="Gou J."/>
            <person name="Liao Q."/>
            <person name="Li Y."/>
            <person name="Zhou Q."/>
            <person name="Bi G."/>
            <person name="Li C."/>
            <person name="Du R."/>
            <person name="Wang X."/>
            <person name="Sun T."/>
            <person name="Guo L."/>
            <person name="Liang H."/>
            <person name="Lu P."/>
            <person name="Wu Y."/>
            <person name="Zhang Z."/>
            <person name="Ro D.K."/>
            <person name="Shang Y."/>
            <person name="Huang S."/>
            <person name="Yan J."/>
        </authorList>
    </citation>
    <scope>NUCLEOTIDE SEQUENCE [LARGE SCALE GENOMIC DNA]</scope>
    <source>
        <strain evidence="2">Ta-2019</strain>
    </source>
</reference>
<proteinExistence type="predicted"/>
<gene>
    <name evidence="2" type="ORF">KI387_022624</name>
</gene>
<keyword evidence="3" id="KW-1185">Reference proteome</keyword>
<evidence type="ECO:0000313" key="2">
    <source>
        <dbReference type="EMBL" id="KAH9313997.1"/>
    </source>
</evidence>
<feature type="region of interest" description="Disordered" evidence="1">
    <location>
        <begin position="39"/>
        <end position="58"/>
    </location>
</feature>
<accession>A0AA38G076</accession>
<protein>
    <submittedName>
        <fullName evidence="2">Uncharacterized protein</fullName>
    </submittedName>
</protein>
<organism evidence="2 3">
    <name type="scientific">Taxus chinensis</name>
    <name type="common">Chinese yew</name>
    <name type="synonym">Taxus wallichiana var. chinensis</name>
    <dbReference type="NCBI Taxonomy" id="29808"/>
    <lineage>
        <taxon>Eukaryota</taxon>
        <taxon>Viridiplantae</taxon>
        <taxon>Streptophyta</taxon>
        <taxon>Embryophyta</taxon>
        <taxon>Tracheophyta</taxon>
        <taxon>Spermatophyta</taxon>
        <taxon>Pinopsida</taxon>
        <taxon>Pinidae</taxon>
        <taxon>Conifers II</taxon>
        <taxon>Cupressales</taxon>
        <taxon>Taxaceae</taxon>
        <taxon>Taxus</taxon>
    </lineage>
</organism>
<dbReference type="EMBL" id="JAHRHJ020000005">
    <property type="protein sequence ID" value="KAH9313997.1"/>
    <property type="molecule type" value="Genomic_DNA"/>
</dbReference>
<comment type="caution">
    <text evidence="2">The sequence shown here is derived from an EMBL/GenBank/DDBJ whole genome shotgun (WGS) entry which is preliminary data.</text>
</comment>
<name>A0AA38G076_TAXCH</name>
<feature type="compositionally biased region" description="Basic and acidic residues" evidence="1">
    <location>
        <begin position="47"/>
        <end position="58"/>
    </location>
</feature>
<evidence type="ECO:0000256" key="1">
    <source>
        <dbReference type="SAM" id="MobiDB-lite"/>
    </source>
</evidence>
<dbReference type="Proteomes" id="UP000824469">
    <property type="component" value="Unassembled WGS sequence"/>
</dbReference>
<evidence type="ECO:0000313" key="3">
    <source>
        <dbReference type="Proteomes" id="UP000824469"/>
    </source>
</evidence>
<feature type="non-terminal residue" evidence="2">
    <location>
        <position position="123"/>
    </location>
</feature>